<dbReference type="InterPro" id="IPR036396">
    <property type="entry name" value="Cyt_P450_sf"/>
</dbReference>
<accession>A0AAD5GHD0</accession>
<evidence type="ECO:0000256" key="12">
    <source>
        <dbReference type="SAM" id="Phobius"/>
    </source>
</evidence>
<evidence type="ECO:0000256" key="10">
    <source>
        <dbReference type="ARBA" id="ARBA00023136"/>
    </source>
</evidence>
<keyword evidence="10 12" id="KW-0472">Membrane</keyword>
<evidence type="ECO:0000256" key="3">
    <source>
        <dbReference type="ARBA" id="ARBA00022617"/>
    </source>
</evidence>
<organism evidence="13 14">
    <name type="scientific">Ambrosia artemisiifolia</name>
    <name type="common">Common ragweed</name>
    <dbReference type="NCBI Taxonomy" id="4212"/>
    <lineage>
        <taxon>Eukaryota</taxon>
        <taxon>Viridiplantae</taxon>
        <taxon>Streptophyta</taxon>
        <taxon>Embryophyta</taxon>
        <taxon>Tracheophyta</taxon>
        <taxon>Spermatophyta</taxon>
        <taxon>Magnoliopsida</taxon>
        <taxon>eudicotyledons</taxon>
        <taxon>Gunneridae</taxon>
        <taxon>Pentapetalae</taxon>
        <taxon>asterids</taxon>
        <taxon>campanulids</taxon>
        <taxon>Asterales</taxon>
        <taxon>Asteraceae</taxon>
        <taxon>Asteroideae</taxon>
        <taxon>Heliantheae alliance</taxon>
        <taxon>Heliantheae</taxon>
        <taxon>Ambrosia</taxon>
    </lineage>
</organism>
<dbReference type="SUPFAM" id="SSF48264">
    <property type="entry name" value="Cytochrome P450"/>
    <property type="match status" value="3"/>
</dbReference>
<evidence type="ECO:0000256" key="6">
    <source>
        <dbReference type="ARBA" id="ARBA00022989"/>
    </source>
</evidence>
<dbReference type="FunFam" id="1.10.630.10:FF:000029">
    <property type="entry name" value="Cytochrome P450 734A1"/>
    <property type="match status" value="1"/>
</dbReference>
<evidence type="ECO:0000313" key="13">
    <source>
        <dbReference type="EMBL" id="KAI7739963.1"/>
    </source>
</evidence>
<dbReference type="PANTHER" id="PTHR24282:SF269">
    <property type="entry name" value="CYTOCHROME P450, REVERSE TRANSCRIPTASE, RNA-DEPENDENT DNA POLYMERASE-RELATED"/>
    <property type="match status" value="1"/>
</dbReference>
<dbReference type="Proteomes" id="UP001206925">
    <property type="component" value="Unassembled WGS sequence"/>
</dbReference>
<comment type="cofactor">
    <cofactor evidence="11">
        <name>heme</name>
        <dbReference type="ChEBI" id="CHEBI:30413"/>
    </cofactor>
</comment>
<protein>
    <recommendedName>
        <fullName evidence="15">Cytochrome P450</fullName>
    </recommendedName>
</protein>
<evidence type="ECO:0000256" key="9">
    <source>
        <dbReference type="ARBA" id="ARBA00023033"/>
    </source>
</evidence>
<dbReference type="PROSITE" id="PS00086">
    <property type="entry name" value="CYTOCHROME_P450"/>
    <property type="match status" value="2"/>
</dbReference>
<feature type="binding site" description="axial binding residue" evidence="11">
    <location>
        <position position="462"/>
    </location>
    <ligand>
        <name>heme</name>
        <dbReference type="ChEBI" id="CHEBI:30413"/>
    </ligand>
    <ligandPart>
        <name>Fe</name>
        <dbReference type="ChEBI" id="CHEBI:18248"/>
    </ligandPart>
</feature>
<dbReference type="PANTHER" id="PTHR24282">
    <property type="entry name" value="CYTOCHROME P450 FAMILY MEMBER"/>
    <property type="match status" value="1"/>
</dbReference>
<dbReference type="PRINTS" id="PR00463">
    <property type="entry name" value="EP450I"/>
</dbReference>
<feature type="transmembrane region" description="Helical" evidence="12">
    <location>
        <begin position="499"/>
        <end position="518"/>
    </location>
</feature>
<gene>
    <name evidence="13" type="ORF">M8C21_004176</name>
</gene>
<keyword evidence="4 12" id="KW-0812">Transmembrane</keyword>
<evidence type="ECO:0000256" key="2">
    <source>
        <dbReference type="ARBA" id="ARBA00010617"/>
    </source>
</evidence>
<feature type="transmembrane region" description="Helical" evidence="12">
    <location>
        <begin position="6"/>
        <end position="29"/>
    </location>
</feature>
<keyword evidence="8 11" id="KW-0408">Iron</keyword>
<dbReference type="GO" id="GO:0016705">
    <property type="term" value="F:oxidoreductase activity, acting on paired donors, with incorporation or reduction of molecular oxygen"/>
    <property type="evidence" value="ECO:0007669"/>
    <property type="project" value="InterPro"/>
</dbReference>
<comment type="similarity">
    <text evidence="2">Belongs to the cytochrome P450 family.</text>
</comment>
<comment type="caution">
    <text evidence="13">The sequence shown here is derived from an EMBL/GenBank/DDBJ whole genome shotgun (WGS) entry which is preliminary data.</text>
</comment>
<dbReference type="Pfam" id="PF00067">
    <property type="entry name" value="p450"/>
    <property type="match status" value="3"/>
</dbReference>
<evidence type="ECO:0000256" key="4">
    <source>
        <dbReference type="ARBA" id="ARBA00022692"/>
    </source>
</evidence>
<name>A0AAD5GHD0_AMBAR</name>
<evidence type="ECO:0000313" key="14">
    <source>
        <dbReference type="Proteomes" id="UP001206925"/>
    </source>
</evidence>
<feature type="transmembrane region" description="Helical" evidence="12">
    <location>
        <begin position="530"/>
        <end position="555"/>
    </location>
</feature>
<proteinExistence type="inferred from homology"/>
<reference evidence="13" key="1">
    <citation type="submission" date="2022-06" db="EMBL/GenBank/DDBJ databases">
        <title>Uncovering the hologenomic basis of an extraordinary plant invasion.</title>
        <authorList>
            <person name="Bieker V.C."/>
            <person name="Martin M.D."/>
            <person name="Gilbert T."/>
            <person name="Hodgins K."/>
            <person name="Battlay P."/>
            <person name="Petersen B."/>
            <person name="Wilson J."/>
        </authorList>
    </citation>
    <scope>NUCLEOTIDE SEQUENCE</scope>
    <source>
        <strain evidence="13">AA19_3_7</strain>
        <tissue evidence="13">Leaf</tissue>
    </source>
</reference>
<dbReference type="AlphaFoldDB" id="A0AAD5GHD0"/>
<dbReference type="Gene3D" id="1.10.630.10">
    <property type="entry name" value="Cytochrome P450"/>
    <property type="match status" value="3"/>
</dbReference>
<evidence type="ECO:0000256" key="8">
    <source>
        <dbReference type="ARBA" id="ARBA00023004"/>
    </source>
</evidence>
<dbReference type="GO" id="GO:0004497">
    <property type="term" value="F:monooxygenase activity"/>
    <property type="evidence" value="ECO:0007669"/>
    <property type="project" value="UniProtKB-KW"/>
</dbReference>
<dbReference type="GO" id="GO:0016020">
    <property type="term" value="C:membrane"/>
    <property type="evidence" value="ECO:0007669"/>
    <property type="project" value="UniProtKB-SubCell"/>
</dbReference>
<keyword evidence="7" id="KW-0560">Oxidoreductase</keyword>
<sequence length="1188" mass="135728">METIRKVAMAIVAAVILSWGWKLLNWVWLKPKKLEKWLRDEGYKGNPYKLLMGDLVELATMIKEGKSKPIPVTHDITSYTLPFDHHIISKYGEKSFVWMGPKPMLYIMDPDLIKEILSRPDEFQKPHPEPIRDSIIRGLLVAEGDKWTKHRKIINPAFSLQSLKIMFSAVISSCSNMIHKWELLTTGASSTEIDVWPYIDNLGGDMISRTAFGSSYEEGWKIFRIQKEQINLLFQMLFILYIPGSRFIPTQANKKFKENVNELRSVLMGIINKRKKAIEMGEGNHDDLLGLLLESNKKEIEEHGVGMSMEDVIEECKLFYIGGSETTSNLIVWTMVCLSLHQEWQTRAREEIVQVFGDKELEFDGLKNLKILTMILNEVLRLYPPVVLITRATHKNTKLGNMVMPSGMELALAMMHVHHDREIWGDDVNEFKPERFAQGISSATKGKGSSPFFPFSNGPRVCIGQNLAMTEAKTTMAMILQRFSFELSPSYKHSPFRAFTLPPQFGAHLILLSLFLVLEEKLRKNKMETMGKVAIACVVAMIVSWGWKLLNWVWLKPKRLEKWLRKEGYKGNSYKLLMGDMIELATIVNEGKSKASPITHDITSYALPFDHHIISKYGEKSFIWLGTIPRVYIRDPDLIKEILLRPDEFQKPHPEPFRDSIIRGLLVTEGHKWTKHRKIINPAFNLQNLKIMFSAISSSCSDMVRKWELLTAGAGPTEVDVWPYIDSLAGDVISRTAFGSSYEEGHKIFRIQKEQIDLIFQMLFILPIPGRRFIPIRANKKFNENVNELRSVLMGIINKRKKAIELGEGKHDDLLGILLESNKKEIEEHGVGMSMDDIMFSAISSSCSDMIHKWELLTAGAGSIEVDVWPFIVNLTGDVISRIAFGSSYEEGQKIFRIQKEQIDLIFQMFSILYLPGRRFIPTRANKKFNENKKELRSVLMAIINKRKKAIDMGEGKDDDLLGILLESNNKEIEEHGVGMSMEDVIEECKLFYIAGSETTSNLIVWTMVCLSLHQEWQIRARDEIFQAFGIDQPDFEGLKNLKVLTMILNEVLRLYPPAIMMTRATHKDTKLGNMMIPSGVQLALCVVHVHHDREIWGEDVNKFNPERFSEGIVNATRGRGSSPFVPFSNGPRFCIGQNLAMMEAKTAMAMVLQRFSFELSPSYKHSPFPVFTLPPQFGAHLILHNIS</sequence>
<dbReference type="InterPro" id="IPR002401">
    <property type="entry name" value="Cyt_P450_E_grp-I"/>
</dbReference>
<comment type="subcellular location">
    <subcellularLocation>
        <location evidence="1">Membrane</location>
    </subcellularLocation>
</comment>
<keyword evidence="9" id="KW-0503">Monooxygenase</keyword>
<keyword evidence="14" id="KW-1185">Reference proteome</keyword>
<evidence type="ECO:0008006" key="15">
    <source>
        <dbReference type="Google" id="ProtNLM"/>
    </source>
</evidence>
<dbReference type="GO" id="GO:0005506">
    <property type="term" value="F:iron ion binding"/>
    <property type="evidence" value="ECO:0007669"/>
    <property type="project" value="InterPro"/>
</dbReference>
<keyword evidence="5 11" id="KW-0479">Metal-binding</keyword>
<evidence type="ECO:0000256" key="1">
    <source>
        <dbReference type="ARBA" id="ARBA00004370"/>
    </source>
</evidence>
<keyword evidence="3 11" id="KW-0349">Heme</keyword>
<keyword evidence="6 12" id="KW-1133">Transmembrane helix</keyword>
<evidence type="ECO:0000256" key="5">
    <source>
        <dbReference type="ARBA" id="ARBA00022723"/>
    </source>
</evidence>
<dbReference type="PRINTS" id="PR00385">
    <property type="entry name" value="P450"/>
</dbReference>
<evidence type="ECO:0000256" key="7">
    <source>
        <dbReference type="ARBA" id="ARBA00023002"/>
    </source>
</evidence>
<dbReference type="GO" id="GO:0020037">
    <property type="term" value="F:heme binding"/>
    <property type="evidence" value="ECO:0007669"/>
    <property type="project" value="InterPro"/>
</dbReference>
<evidence type="ECO:0000256" key="11">
    <source>
        <dbReference type="PIRSR" id="PIRSR602401-1"/>
    </source>
</evidence>
<dbReference type="InterPro" id="IPR001128">
    <property type="entry name" value="Cyt_P450"/>
</dbReference>
<dbReference type="InterPro" id="IPR050665">
    <property type="entry name" value="Cytochrome_P450_Monooxygen"/>
</dbReference>
<dbReference type="EMBL" id="JAMZMK010008542">
    <property type="protein sequence ID" value="KAI7739963.1"/>
    <property type="molecule type" value="Genomic_DNA"/>
</dbReference>
<dbReference type="InterPro" id="IPR017972">
    <property type="entry name" value="Cyt_P450_CS"/>
</dbReference>